<feature type="domain" description="DUF5935" evidence="7">
    <location>
        <begin position="3"/>
        <end position="189"/>
    </location>
</feature>
<feature type="transmembrane region" description="Helical" evidence="5">
    <location>
        <begin position="45"/>
        <end position="65"/>
    </location>
</feature>
<reference evidence="8 9" key="1">
    <citation type="journal article" date="2017" name="ISME J.">
        <title>An acid-tolerant ammonia-oxidizing ?-proteobacterium from soil.</title>
        <authorList>
            <person name="Hayatsu M."/>
            <person name="Tago K."/>
            <person name="Uchiyama I."/>
            <person name="Toyoda A."/>
            <person name="Wang Y."/>
            <person name="Shimomura Y."/>
            <person name="Okubo T."/>
            <person name="Kurisu F."/>
            <person name="Hirono Y."/>
            <person name="Nonaka K."/>
            <person name="Akiyama H."/>
            <person name="Itoh T."/>
            <person name="Takami H."/>
        </authorList>
    </citation>
    <scope>NUCLEOTIDE SEQUENCE [LARGE SCALE GENOMIC DNA]</scope>
    <source>
        <strain evidence="8 9">TAO100</strain>
    </source>
</reference>
<dbReference type="Pfam" id="PF04932">
    <property type="entry name" value="Wzy_C"/>
    <property type="match status" value="1"/>
</dbReference>
<dbReference type="InterPro" id="IPR051533">
    <property type="entry name" value="WaaL-like"/>
</dbReference>
<accession>A0A1Q2SN65</accession>
<dbReference type="InterPro" id="IPR017528">
    <property type="entry name" value="CHP03097O-antigen_lig-rel"/>
</dbReference>
<keyword evidence="9" id="KW-1185">Reference proteome</keyword>
<dbReference type="EMBL" id="AP014836">
    <property type="protein sequence ID" value="BAW80574.1"/>
    <property type="molecule type" value="Genomic_DNA"/>
</dbReference>
<feature type="transmembrane region" description="Helical" evidence="5">
    <location>
        <begin position="338"/>
        <end position="357"/>
    </location>
</feature>
<dbReference type="PANTHER" id="PTHR37422:SF13">
    <property type="entry name" value="LIPOPOLYSACCHARIDE BIOSYNTHESIS PROTEIN PA4999-RELATED"/>
    <property type="match status" value="1"/>
</dbReference>
<evidence type="ECO:0000256" key="1">
    <source>
        <dbReference type="ARBA" id="ARBA00004141"/>
    </source>
</evidence>
<sequence>MGLRDIVILAILVALVPASLIRPWIGVLAWSWLSYMNPHKLSWTLASLPVAMAIGGATIFGLFFAKDRRSIPWTRGMITIAIFMVYFTITTIFAWYPEEAYEEWNRDEKVFLFTFITAMMIYGRYRIRALCLVIVGSLGFYGVKGGIFTIVTGGHNRVLGPPESFFGDNNEMGLVLLMILPLALFMAREESDKWIRLALFATFWLTIPAILGTYSRGAMVGLVVVIFVIFWQYKRQLFTVLLIAPLVFTFGKNLMPQEWVARQQTTVSYEKDRSSLQRIQAWGVAFNVAKDRPFLGAGMRFYNGDTERWLSYANFIGNWKRKAKAAHSIYFQTMGEHGFIVFFLFVLLLWGTIFQLGKLSKLEYPPEMAWIRTYAKAIQISLVGYGVSGAFLSLAYFDLFYTWVAVSAILQKEVDEWQRGNNISEARKGSTNRFKRKPYPMNRRNQLRLKKQ</sequence>
<dbReference type="AlphaFoldDB" id="A0A1Q2SN65"/>
<proteinExistence type="predicted"/>
<keyword evidence="2 5" id="KW-0812">Transmembrane</keyword>
<dbReference type="Pfam" id="PF19358">
    <property type="entry name" value="DUF5935"/>
    <property type="match status" value="1"/>
</dbReference>
<dbReference type="RefSeq" id="WP_096527103.1">
    <property type="nucleotide sequence ID" value="NZ_AP014836.1"/>
</dbReference>
<dbReference type="InterPro" id="IPR045979">
    <property type="entry name" value="DUF5935"/>
</dbReference>
<dbReference type="PANTHER" id="PTHR37422">
    <property type="entry name" value="TEICHURONIC ACID BIOSYNTHESIS PROTEIN TUAE"/>
    <property type="match status" value="1"/>
</dbReference>
<evidence type="ECO:0000256" key="2">
    <source>
        <dbReference type="ARBA" id="ARBA00022692"/>
    </source>
</evidence>
<evidence type="ECO:0000313" key="8">
    <source>
        <dbReference type="EMBL" id="BAW80574.1"/>
    </source>
</evidence>
<feature type="transmembrane region" description="Helical" evidence="5">
    <location>
        <begin position="194"/>
        <end position="211"/>
    </location>
</feature>
<feature type="domain" description="O-antigen ligase-related" evidence="6">
    <location>
        <begin position="202"/>
        <end position="346"/>
    </location>
</feature>
<keyword evidence="3 5" id="KW-1133">Transmembrane helix</keyword>
<feature type="transmembrane region" description="Helical" evidence="5">
    <location>
        <begin position="132"/>
        <end position="151"/>
    </location>
</feature>
<evidence type="ECO:0000256" key="3">
    <source>
        <dbReference type="ARBA" id="ARBA00022989"/>
    </source>
</evidence>
<organism evidence="8 9">
    <name type="scientific">Candidatus Nitrosoglobus terrae</name>
    <dbReference type="NCBI Taxonomy" id="1630141"/>
    <lineage>
        <taxon>Bacteria</taxon>
        <taxon>Pseudomonadati</taxon>
        <taxon>Pseudomonadota</taxon>
        <taxon>Gammaproteobacteria</taxon>
        <taxon>Chromatiales</taxon>
        <taxon>Chromatiaceae</taxon>
        <taxon>Candidatus Nitrosoglobus</taxon>
    </lineage>
</organism>
<gene>
    <name evidence="8" type="ORF">TAO_1204</name>
</gene>
<feature type="transmembrane region" description="Helical" evidence="5">
    <location>
        <begin position="377"/>
        <end position="397"/>
    </location>
</feature>
<dbReference type="KEGG" id="ntt:TAO_1204"/>
<feature type="transmembrane region" description="Helical" evidence="5">
    <location>
        <begin position="7"/>
        <end position="33"/>
    </location>
</feature>
<feature type="transmembrane region" description="Helical" evidence="5">
    <location>
        <begin position="217"/>
        <end position="233"/>
    </location>
</feature>
<dbReference type="NCBIfam" id="TIGR03097">
    <property type="entry name" value="PEP_O_lig_1"/>
    <property type="match status" value="1"/>
</dbReference>
<keyword evidence="4 5" id="KW-0472">Membrane</keyword>
<evidence type="ECO:0000259" key="7">
    <source>
        <dbReference type="Pfam" id="PF19358"/>
    </source>
</evidence>
<comment type="subcellular location">
    <subcellularLocation>
        <location evidence="1">Membrane</location>
        <topology evidence="1">Multi-pass membrane protein</topology>
    </subcellularLocation>
</comment>
<feature type="transmembrane region" description="Helical" evidence="5">
    <location>
        <begin position="109"/>
        <end position="125"/>
    </location>
</feature>
<evidence type="ECO:0000256" key="5">
    <source>
        <dbReference type="SAM" id="Phobius"/>
    </source>
</evidence>
<name>A0A1Q2SN65_9GAMM</name>
<evidence type="ECO:0000256" key="4">
    <source>
        <dbReference type="ARBA" id="ARBA00023136"/>
    </source>
</evidence>
<dbReference type="GO" id="GO:0016020">
    <property type="term" value="C:membrane"/>
    <property type="evidence" value="ECO:0007669"/>
    <property type="project" value="UniProtKB-SubCell"/>
</dbReference>
<dbReference type="InterPro" id="IPR007016">
    <property type="entry name" value="O-antigen_ligase-rel_domated"/>
</dbReference>
<protein>
    <submittedName>
        <fullName evidence="8">O-antigen polymerase</fullName>
    </submittedName>
</protein>
<evidence type="ECO:0000313" key="9">
    <source>
        <dbReference type="Proteomes" id="UP000243679"/>
    </source>
</evidence>
<feature type="transmembrane region" description="Helical" evidence="5">
    <location>
        <begin position="77"/>
        <end position="97"/>
    </location>
</feature>
<feature type="transmembrane region" description="Helical" evidence="5">
    <location>
        <begin position="171"/>
        <end position="187"/>
    </location>
</feature>
<dbReference type="OrthoDB" id="9772644at2"/>
<evidence type="ECO:0000259" key="6">
    <source>
        <dbReference type="Pfam" id="PF04932"/>
    </source>
</evidence>
<dbReference type="Proteomes" id="UP000243679">
    <property type="component" value="Chromosome"/>
</dbReference>